<proteinExistence type="predicted"/>
<reference evidence="1" key="1">
    <citation type="submission" date="2021-02" db="EMBL/GenBank/DDBJ databases">
        <authorList>
            <person name="Nowell W R."/>
        </authorList>
    </citation>
    <scope>NUCLEOTIDE SEQUENCE</scope>
</reference>
<accession>A0A8S3D1K2</accession>
<organism evidence="1 3">
    <name type="scientific">Rotaria magnacalcarata</name>
    <dbReference type="NCBI Taxonomy" id="392030"/>
    <lineage>
        <taxon>Eukaryota</taxon>
        <taxon>Metazoa</taxon>
        <taxon>Spiralia</taxon>
        <taxon>Gnathifera</taxon>
        <taxon>Rotifera</taxon>
        <taxon>Eurotatoria</taxon>
        <taxon>Bdelloidea</taxon>
        <taxon>Philodinida</taxon>
        <taxon>Philodinidae</taxon>
        <taxon>Rotaria</taxon>
    </lineage>
</organism>
<evidence type="ECO:0000313" key="3">
    <source>
        <dbReference type="Proteomes" id="UP000681967"/>
    </source>
</evidence>
<sequence>SLSSVSGHSSSAPLPPLVRSLLPALGRVRRLRTARWHSSSSSS</sequence>
<dbReference type="EMBL" id="CAJOBH010188648">
    <property type="protein sequence ID" value="CAF4958516.1"/>
    <property type="molecule type" value="Genomic_DNA"/>
</dbReference>
<name>A0A8S3D1K2_9BILA</name>
<evidence type="ECO:0000313" key="2">
    <source>
        <dbReference type="EMBL" id="CAF5130891.1"/>
    </source>
</evidence>
<dbReference type="AlphaFoldDB" id="A0A8S3D1K2"/>
<dbReference type="Proteomes" id="UP000681967">
    <property type="component" value="Unassembled WGS sequence"/>
</dbReference>
<protein>
    <submittedName>
        <fullName evidence="1">Uncharacterized protein</fullName>
    </submittedName>
</protein>
<dbReference type="EMBL" id="CAJOBJ010271135">
    <property type="protein sequence ID" value="CAF5130891.1"/>
    <property type="molecule type" value="Genomic_DNA"/>
</dbReference>
<dbReference type="Proteomes" id="UP000681720">
    <property type="component" value="Unassembled WGS sequence"/>
</dbReference>
<comment type="caution">
    <text evidence="1">The sequence shown here is derived from an EMBL/GenBank/DDBJ whole genome shotgun (WGS) entry which is preliminary data.</text>
</comment>
<gene>
    <name evidence="1" type="ORF">BYL167_LOCUS54208</name>
    <name evidence="2" type="ORF">GIL414_LOCUS64010</name>
</gene>
<feature type="non-terminal residue" evidence="1">
    <location>
        <position position="1"/>
    </location>
</feature>
<evidence type="ECO:0000313" key="1">
    <source>
        <dbReference type="EMBL" id="CAF4958516.1"/>
    </source>
</evidence>